<dbReference type="PANTHER" id="PTHR43434:SF1">
    <property type="entry name" value="PHOSPHOGLYCOLATE PHOSPHATASE"/>
    <property type="match status" value="1"/>
</dbReference>
<dbReference type="Gene3D" id="3.40.50.1000">
    <property type="entry name" value="HAD superfamily/HAD-like"/>
    <property type="match status" value="1"/>
</dbReference>
<protein>
    <submittedName>
        <fullName evidence="1">HAD-like domain-containing protein</fullName>
    </submittedName>
</protein>
<proteinExistence type="predicted"/>
<dbReference type="GO" id="GO:0008967">
    <property type="term" value="F:phosphoglycolate phosphatase activity"/>
    <property type="evidence" value="ECO:0007669"/>
    <property type="project" value="TreeGrafter"/>
</dbReference>
<dbReference type="PRINTS" id="PR00413">
    <property type="entry name" value="HADHALOGNASE"/>
</dbReference>
<dbReference type="Gene3D" id="1.10.150.240">
    <property type="entry name" value="Putative phosphatase, domain 2"/>
    <property type="match status" value="1"/>
</dbReference>
<dbReference type="SUPFAM" id="SSF56784">
    <property type="entry name" value="HAD-like"/>
    <property type="match status" value="1"/>
</dbReference>
<keyword evidence="2" id="KW-1185">Reference proteome</keyword>
<dbReference type="Proteomes" id="UP001303160">
    <property type="component" value="Unassembled WGS sequence"/>
</dbReference>
<dbReference type="GO" id="GO:0006281">
    <property type="term" value="P:DNA repair"/>
    <property type="evidence" value="ECO:0007669"/>
    <property type="project" value="TreeGrafter"/>
</dbReference>
<comment type="caution">
    <text evidence="1">The sequence shown here is derived from an EMBL/GenBank/DDBJ whole genome shotgun (WGS) entry which is preliminary data.</text>
</comment>
<evidence type="ECO:0000313" key="2">
    <source>
        <dbReference type="Proteomes" id="UP001303160"/>
    </source>
</evidence>
<gene>
    <name evidence="1" type="ORF">QBC40DRAFT_280830</name>
</gene>
<sequence>MATLAKSPIIAGSPPHPPKLVIFDFDGTLFDTHDSILHCISKTFSQFQPPDKVPSLDAIRATIASGPGLEGAFRTLLRMTTENATDMDTIDLTEWFTTYRTLYATEGQPLIKSFDKADRVLQELRTSGIPVVVVSNKGKPALDSILERWGLAPLIDLVIGDTPDVPKKPDPSCFHTSVAPLYPSIEARDILVVGDTEADLIFAKNIGARSCWASYGYGDLEECESLGYDAKIEELYEVMGLICMPS</sequence>
<dbReference type="AlphaFoldDB" id="A0AAN6XG41"/>
<evidence type="ECO:0000313" key="1">
    <source>
        <dbReference type="EMBL" id="KAK4199939.1"/>
    </source>
</evidence>
<dbReference type="SFLD" id="SFLDG01129">
    <property type="entry name" value="C1.5:_HAD__Beta-PGM__Phosphata"/>
    <property type="match status" value="1"/>
</dbReference>
<dbReference type="PANTHER" id="PTHR43434">
    <property type="entry name" value="PHOSPHOGLYCOLATE PHOSPHATASE"/>
    <property type="match status" value="1"/>
</dbReference>
<dbReference type="InterPro" id="IPR050155">
    <property type="entry name" value="HAD-like_hydrolase_sf"/>
</dbReference>
<dbReference type="InterPro" id="IPR036412">
    <property type="entry name" value="HAD-like_sf"/>
</dbReference>
<dbReference type="SFLD" id="SFLDS00003">
    <property type="entry name" value="Haloacid_Dehalogenase"/>
    <property type="match status" value="1"/>
</dbReference>
<dbReference type="InterPro" id="IPR041492">
    <property type="entry name" value="HAD_2"/>
</dbReference>
<dbReference type="InterPro" id="IPR006439">
    <property type="entry name" value="HAD-SF_hydro_IA"/>
</dbReference>
<organism evidence="1 2">
    <name type="scientific">Triangularia verruculosa</name>
    <dbReference type="NCBI Taxonomy" id="2587418"/>
    <lineage>
        <taxon>Eukaryota</taxon>
        <taxon>Fungi</taxon>
        <taxon>Dikarya</taxon>
        <taxon>Ascomycota</taxon>
        <taxon>Pezizomycotina</taxon>
        <taxon>Sordariomycetes</taxon>
        <taxon>Sordariomycetidae</taxon>
        <taxon>Sordariales</taxon>
        <taxon>Podosporaceae</taxon>
        <taxon>Triangularia</taxon>
    </lineage>
</organism>
<dbReference type="EMBL" id="MU863925">
    <property type="protein sequence ID" value="KAK4199939.1"/>
    <property type="molecule type" value="Genomic_DNA"/>
</dbReference>
<dbReference type="Pfam" id="PF13419">
    <property type="entry name" value="HAD_2"/>
    <property type="match status" value="1"/>
</dbReference>
<accession>A0AAN6XG41</accession>
<reference evidence="1" key="1">
    <citation type="journal article" date="2023" name="Mol. Phylogenet. Evol.">
        <title>Genome-scale phylogeny and comparative genomics of the fungal order Sordariales.</title>
        <authorList>
            <person name="Hensen N."/>
            <person name="Bonometti L."/>
            <person name="Westerberg I."/>
            <person name="Brannstrom I.O."/>
            <person name="Guillou S."/>
            <person name="Cros-Aarteil S."/>
            <person name="Calhoun S."/>
            <person name="Haridas S."/>
            <person name="Kuo A."/>
            <person name="Mondo S."/>
            <person name="Pangilinan J."/>
            <person name="Riley R."/>
            <person name="LaButti K."/>
            <person name="Andreopoulos B."/>
            <person name="Lipzen A."/>
            <person name="Chen C."/>
            <person name="Yan M."/>
            <person name="Daum C."/>
            <person name="Ng V."/>
            <person name="Clum A."/>
            <person name="Steindorff A."/>
            <person name="Ohm R.A."/>
            <person name="Martin F."/>
            <person name="Silar P."/>
            <person name="Natvig D.O."/>
            <person name="Lalanne C."/>
            <person name="Gautier V."/>
            <person name="Ament-Velasquez S.L."/>
            <person name="Kruys A."/>
            <person name="Hutchinson M.I."/>
            <person name="Powell A.J."/>
            <person name="Barry K."/>
            <person name="Miller A.N."/>
            <person name="Grigoriev I.V."/>
            <person name="Debuchy R."/>
            <person name="Gladieux P."/>
            <person name="Hiltunen Thoren M."/>
            <person name="Johannesson H."/>
        </authorList>
    </citation>
    <scope>NUCLEOTIDE SEQUENCE</scope>
    <source>
        <strain evidence="1">CBS 315.58</strain>
    </source>
</reference>
<dbReference type="InterPro" id="IPR023214">
    <property type="entry name" value="HAD_sf"/>
</dbReference>
<reference evidence="1" key="2">
    <citation type="submission" date="2023-05" db="EMBL/GenBank/DDBJ databases">
        <authorList>
            <consortium name="Lawrence Berkeley National Laboratory"/>
            <person name="Steindorff A."/>
            <person name="Hensen N."/>
            <person name="Bonometti L."/>
            <person name="Westerberg I."/>
            <person name="Brannstrom I.O."/>
            <person name="Guillou S."/>
            <person name="Cros-Aarteil S."/>
            <person name="Calhoun S."/>
            <person name="Haridas S."/>
            <person name="Kuo A."/>
            <person name="Mondo S."/>
            <person name="Pangilinan J."/>
            <person name="Riley R."/>
            <person name="Labutti K."/>
            <person name="Andreopoulos B."/>
            <person name="Lipzen A."/>
            <person name="Chen C."/>
            <person name="Yanf M."/>
            <person name="Daum C."/>
            <person name="Ng V."/>
            <person name="Clum A."/>
            <person name="Ohm R."/>
            <person name="Martin F."/>
            <person name="Silar P."/>
            <person name="Natvig D."/>
            <person name="Lalanne C."/>
            <person name="Gautier V."/>
            <person name="Ament-Velasquez S.L."/>
            <person name="Kruys A."/>
            <person name="Hutchinson M.I."/>
            <person name="Powell A.J."/>
            <person name="Barry K."/>
            <person name="Miller A.N."/>
            <person name="Grigoriev I.V."/>
            <person name="Debuchy R."/>
            <person name="Gladieux P."/>
            <person name="Thoren M.H."/>
            <person name="Johannesson H."/>
        </authorList>
    </citation>
    <scope>NUCLEOTIDE SEQUENCE</scope>
    <source>
        <strain evidence="1">CBS 315.58</strain>
    </source>
</reference>
<dbReference type="InterPro" id="IPR023198">
    <property type="entry name" value="PGP-like_dom2"/>
</dbReference>
<name>A0AAN6XG41_9PEZI</name>